<dbReference type="InterPro" id="IPR036249">
    <property type="entry name" value="Thioredoxin-like_sf"/>
</dbReference>
<reference evidence="1" key="1">
    <citation type="submission" date="2020-10" db="EMBL/GenBank/DDBJ databases">
        <authorList>
            <person name="Gilroy R."/>
        </authorList>
    </citation>
    <scope>NUCLEOTIDE SEQUENCE</scope>
    <source>
        <strain evidence="1">CHK199-13235</strain>
    </source>
</reference>
<gene>
    <name evidence="1" type="ORF">IAB51_02010</name>
</gene>
<evidence type="ECO:0000313" key="2">
    <source>
        <dbReference type="Proteomes" id="UP000824002"/>
    </source>
</evidence>
<sequence length="83" mass="9469">MEIYICVGSSCHLKGSYNIIHIFQELIDQYHLKDQVELKASFCLGRCTDGVATKINGEFVDHVSPENAVEIFHQYVLEPLQNK</sequence>
<dbReference type="AlphaFoldDB" id="A0A9D1JYU1"/>
<dbReference type="CDD" id="cd02980">
    <property type="entry name" value="TRX_Fd_family"/>
    <property type="match status" value="1"/>
</dbReference>
<accession>A0A9D1JYU1</accession>
<dbReference type="EMBL" id="DVJP01000018">
    <property type="protein sequence ID" value="HIS75560.1"/>
    <property type="molecule type" value="Genomic_DNA"/>
</dbReference>
<proteinExistence type="predicted"/>
<name>A0A9D1JYU1_9FIRM</name>
<protein>
    <submittedName>
        <fullName evidence="1">(2Fe-2S) ferredoxin domain-containing protein</fullName>
    </submittedName>
</protein>
<comment type="caution">
    <text evidence="1">The sequence shown here is derived from an EMBL/GenBank/DDBJ whole genome shotgun (WGS) entry which is preliminary data.</text>
</comment>
<dbReference type="SUPFAM" id="SSF52833">
    <property type="entry name" value="Thioredoxin-like"/>
    <property type="match status" value="1"/>
</dbReference>
<dbReference type="Gene3D" id="3.40.30.10">
    <property type="entry name" value="Glutaredoxin"/>
    <property type="match status" value="1"/>
</dbReference>
<evidence type="ECO:0000313" key="1">
    <source>
        <dbReference type="EMBL" id="HIS75560.1"/>
    </source>
</evidence>
<reference evidence="1" key="2">
    <citation type="journal article" date="2021" name="PeerJ">
        <title>Extensive microbial diversity within the chicken gut microbiome revealed by metagenomics and culture.</title>
        <authorList>
            <person name="Gilroy R."/>
            <person name="Ravi A."/>
            <person name="Getino M."/>
            <person name="Pursley I."/>
            <person name="Horton D.L."/>
            <person name="Alikhan N.F."/>
            <person name="Baker D."/>
            <person name="Gharbi K."/>
            <person name="Hall N."/>
            <person name="Watson M."/>
            <person name="Adriaenssens E.M."/>
            <person name="Foster-Nyarko E."/>
            <person name="Jarju S."/>
            <person name="Secka A."/>
            <person name="Antonio M."/>
            <person name="Oren A."/>
            <person name="Chaudhuri R.R."/>
            <person name="La Ragione R."/>
            <person name="Hildebrand F."/>
            <person name="Pallen M.J."/>
        </authorList>
    </citation>
    <scope>NUCLEOTIDE SEQUENCE</scope>
    <source>
        <strain evidence="1">CHK199-13235</strain>
    </source>
</reference>
<organism evidence="1 2">
    <name type="scientific">Candidatus Merdivicinus excrementipullorum</name>
    <dbReference type="NCBI Taxonomy" id="2840867"/>
    <lineage>
        <taxon>Bacteria</taxon>
        <taxon>Bacillati</taxon>
        <taxon>Bacillota</taxon>
        <taxon>Clostridia</taxon>
        <taxon>Eubacteriales</taxon>
        <taxon>Oscillospiraceae</taxon>
        <taxon>Oscillospiraceae incertae sedis</taxon>
        <taxon>Candidatus Merdivicinus</taxon>
    </lineage>
</organism>
<dbReference type="Pfam" id="PF01257">
    <property type="entry name" value="2Fe-2S_thioredx"/>
    <property type="match status" value="1"/>
</dbReference>
<dbReference type="Proteomes" id="UP000824002">
    <property type="component" value="Unassembled WGS sequence"/>
</dbReference>